<evidence type="ECO:0000256" key="1">
    <source>
        <dbReference type="SAM" id="MobiDB-lite"/>
    </source>
</evidence>
<feature type="compositionally biased region" description="Acidic residues" evidence="1">
    <location>
        <begin position="113"/>
        <end position="132"/>
    </location>
</feature>
<accession>A0AA36EIW4</accession>
<feature type="region of interest" description="Disordered" evidence="1">
    <location>
        <begin position="1"/>
        <end position="24"/>
    </location>
</feature>
<evidence type="ECO:0000313" key="2">
    <source>
        <dbReference type="EMBL" id="CAI9297699.1"/>
    </source>
</evidence>
<dbReference type="AlphaFoldDB" id="A0AA36EIW4"/>
<dbReference type="EMBL" id="OX465084">
    <property type="protein sequence ID" value="CAI9297699.1"/>
    <property type="molecule type" value="Genomic_DNA"/>
</dbReference>
<keyword evidence="3" id="KW-1185">Reference proteome</keyword>
<reference evidence="2" key="1">
    <citation type="submission" date="2023-04" db="EMBL/GenBank/DDBJ databases">
        <authorList>
            <person name="Vijverberg K."/>
            <person name="Xiong W."/>
            <person name="Schranz E."/>
        </authorList>
    </citation>
    <scope>NUCLEOTIDE SEQUENCE</scope>
</reference>
<organism evidence="2 3">
    <name type="scientific">Lactuca saligna</name>
    <name type="common">Willowleaf lettuce</name>
    <dbReference type="NCBI Taxonomy" id="75948"/>
    <lineage>
        <taxon>Eukaryota</taxon>
        <taxon>Viridiplantae</taxon>
        <taxon>Streptophyta</taxon>
        <taxon>Embryophyta</taxon>
        <taxon>Tracheophyta</taxon>
        <taxon>Spermatophyta</taxon>
        <taxon>Magnoliopsida</taxon>
        <taxon>eudicotyledons</taxon>
        <taxon>Gunneridae</taxon>
        <taxon>Pentapetalae</taxon>
        <taxon>asterids</taxon>
        <taxon>campanulids</taxon>
        <taxon>Asterales</taxon>
        <taxon>Asteraceae</taxon>
        <taxon>Cichorioideae</taxon>
        <taxon>Cichorieae</taxon>
        <taxon>Lactucinae</taxon>
        <taxon>Lactuca</taxon>
    </lineage>
</organism>
<protein>
    <submittedName>
        <fullName evidence="2">Uncharacterized protein</fullName>
    </submittedName>
</protein>
<proteinExistence type="predicted"/>
<gene>
    <name evidence="2" type="ORF">LSALG_LOCUS36494</name>
</gene>
<sequence length="150" mass="18053">MAKTVHTFKTDEAKTSRGRSKPRNPTLCRNREVGHYRFIEDYFAYDVIYAVKFRHRFRMRNELFLRTAIRRANRREVHNRDIHHTLRANLVEQVYMAHIQPLIEYWHDDLSEESDEDSDMFVENEDSDDESGVQENDKNNEVDDEDDDSE</sequence>
<name>A0AA36EIW4_LACSI</name>
<evidence type="ECO:0000313" key="3">
    <source>
        <dbReference type="Proteomes" id="UP001177003"/>
    </source>
</evidence>
<dbReference type="Proteomes" id="UP001177003">
    <property type="component" value="Chromosome 8"/>
</dbReference>
<feature type="region of interest" description="Disordered" evidence="1">
    <location>
        <begin position="113"/>
        <end position="150"/>
    </location>
</feature>